<keyword evidence="7 8" id="KW-0472">Membrane</keyword>
<accession>A0A3D3R870</accession>
<evidence type="ECO:0000256" key="8">
    <source>
        <dbReference type="SAM" id="Phobius"/>
    </source>
</evidence>
<evidence type="ECO:0000313" key="11">
    <source>
        <dbReference type="Proteomes" id="UP000263642"/>
    </source>
</evidence>
<evidence type="ECO:0000256" key="6">
    <source>
        <dbReference type="ARBA" id="ARBA00022989"/>
    </source>
</evidence>
<name>A0A3D3R870_9PLAN</name>
<dbReference type="PANTHER" id="PTHR23502">
    <property type="entry name" value="MAJOR FACILITATOR SUPERFAMILY"/>
    <property type="match status" value="1"/>
</dbReference>
<dbReference type="PANTHER" id="PTHR23502:SF132">
    <property type="entry name" value="POLYAMINE TRANSPORTER 2-RELATED"/>
    <property type="match status" value="1"/>
</dbReference>
<comment type="similarity">
    <text evidence="2">Belongs to the major facilitator superfamily. Bcr/CmlA family.</text>
</comment>
<feature type="transmembrane region" description="Helical" evidence="8">
    <location>
        <begin position="173"/>
        <end position="191"/>
    </location>
</feature>
<evidence type="ECO:0000259" key="9">
    <source>
        <dbReference type="PROSITE" id="PS50850"/>
    </source>
</evidence>
<comment type="caution">
    <text evidence="10">The sequence shown here is derived from an EMBL/GenBank/DDBJ whole genome shotgun (WGS) entry which is preliminary data.</text>
</comment>
<feature type="transmembrane region" description="Helical" evidence="8">
    <location>
        <begin position="86"/>
        <end position="104"/>
    </location>
</feature>
<evidence type="ECO:0000256" key="7">
    <source>
        <dbReference type="ARBA" id="ARBA00023136"/>
    </source>
</evidence>
<dbReference type="EMBL" id="DQAY01000089">
    <property type="protein sequence ID" value="HCO24282.1"/>
    <property type="molecule type" value="Genomic_DNA"/>
</dbReference>
<proteinExistence type="inferred from homology"/>
<gene>
    <name evidence="10" type="ORF">DIT97_15025</name>
</gene>
<organism evidence="10 11">
    <name type="scientific">Gimesia maris</name>
    <dbReference type="NCBI Taxonomy" id="122"/>
    <lineage>
        <taxon>Bacteria</taxon>
        <taxon>Pseudomonadati</taxon>
        <taxon>Planctomycetota</taxon>
        <taxon>Planctomycetia</taxon>
        <taxon>Planctomycetales</taxon>
        <taxon>Planctomycetaceae</taxon>
        <taxon>Gimesia</taxon>
    </lineage>
</organism>
<feature type="transmembrane region" description="Helical" evidence="8">
    <location>
        <begin position="349"/>
        <end position="373"/>
    </location>
</feature>
<feature type="transmembrane region" description="Helical" evidence="8">
    <location>
        <begin position="57"/>
        <end position="74"/>
    </location>
</feature>
<sequence length="415" mass="44890">MLTPELQQKPVTIGFREFVALMALMQSLVALSIDAMLPALTEIGKELGASQANDSQLIVSFLFLGLAFGQGIYGPLSDTTGRKPSLYLGFALFLAGGLLCLFSTDLKVMLAGRFLQGLGLAAPRCVIVAIVRDQYEGPQMARVMSFVMTIFIFVPAIAPTLGQGILMVAHWRAIFAALLACGLITLVWLATRLPETLPLERRIPFSLTRIKNAIREVCSHRVSIGYTISLGLISSAFLGYLSSAQQIFQKQYQLGTLFPLYFAVLALCIGGASFANGRLVMRFGMQSLSRWSKRISTVLSLLFFLYVLSVGGLPPLWTLMAYMMVTLFCFGIMYGNLNAMAMEPLGHIAGVGAAVMGALSTLISVPCGILIGLSYNGTVIPVISGFTISGILIVIVMHWIESAPEKRIMDSDSSE</sequence>
<dbReference type="Proteomes" id="UP000263642">
    <property type="component" value="Unassembled WGS sequence"/>
</dbReference>
<feature type="domain" description="Major facilitator superfamily (MFS) profile" evidence="9">
    <location>
        <begin position="18"/>
        <end position="407"/>
    </location>
</feature>
<keyword evidence="5 8" id="KW-0812">Transmembrane</keyword>
<dbReference type="PROSITE" id="PS50850">
    <property type="entry name" value="MFS"/>
    <property type="match status" value="1"/>
</dbReference>
<dbReference type="CDD" id="cd17320">
    <property type="entry name" value="MFS_MdfA_MDR_like"/>
    <property type="match status" value="1"/>
</dbReference>
<feature type="transmembrane region" description="Helical" evidence="8">
    <location>
        <begin position="254"/>
        <end position="275"/>
    </location>
</feature>
<feature type="transmembrane region" description="Helical" evidence="8">
    <location>
        <begin position="143"/>
        <end position="161"/>
    </location>
</feature>
<feature type="transmembrane region" description="Helical" evidence="8">
    <location>
        <begin position="110"/>
        <end position="131"/>
    </location>
</feature>
<evidence type="ECO:0000256" key="2">
    <source>
        <dbReference type="ARBA" id="ARBA00006236"/>
    </source>
</evidence>
<evidence type="ECO:0000256" key="5">
    <source>
        <dbReference type="ARBA" id="ARBA00022692"/>
    </source>
</evidence>
<keyword evidence="3" id="KW-0813">Transport</keyword>
<feature type="transmembrane region" description="Helical" evidence="8">
    <location>
        <begin position="379"/>
        <end position="400"/>
    </location>
</feature>
<feature type="transmembrane region" description="Helical" evidence="8">
    <location>
        <begin position="18"/>
        <end position="37"/>
    </location>
</feature>
<feature type="transmembrane region" description="Helical" evidence="8">
    <location>
        <begin position="319"/>
        <end position="337"/>
    </location>
</feature>
<evidence type="ECO:0000256" key="3">
    <source>
        <dbReference type="ARBA" id="ARBA00022448"/>
    </source>
</evidence>
<dbReference type="InterPro" id="IPR004812">
    <property type="entry name" value="Efflux_drug-R_Bcr/CmlA"/>
</dbReference>
<dbReference type="GO" id="GO:1990961">
    <property type="term" value="P:xenobiotic detoxification by transmembrane export across the plasma membrane"/>
    <property type="evidence" value="ECO:0007669"/>
    <property type="project" value="InterPro"/>
</dbReference>
<dbReference type="Gene3D" id="1.20.1720.10">
    <property type="entry name" value="Multidrug resistance protein D"/>
    <property type="match status" value="1"/>
</dbReference>
<comment type="subcellular location">
    <subcellularLocation>
        <location evidence="1">Cell membrane</location>
        <topology evidence="1">Multi-pass membrane protein</topology>
    </subcellularLocation>
</comment>
<evidence type="ECO:0000256" key="4">
    <source>
        <dbReference type="ARBA" id="ARBA00022475"/>
    </source>
</evidence>
<dbReference type="GO" id="GO:0042910">
    <property type="term" value="F:xenobiotic transmembrane transporter activity"/>
    <property type="evidence" value="ECO:0007669"/>
    <property type="project" value="InterPro"/>
</dbReference>
<dbReference type="InterPro" id="IPR036259">
    <property type="entry name" value="MFS_trans_sf"/>
</dbReference>
<evidence type="ECO:0000256" key="1">
    <source>
        <dbReference type="ARBA" id="ARBA00004651"/>
    </source>
</evidence>
<dbReference type="SUPFAM" id="SSF103473">
    <property type="entry name" value="MFS general substrate transporter"/>
    <property type="match status" value="1"/>
</dbReference>
<feature type="transmembrane region" description="Helical" evidence="8">
    <location>
        <begin position="224"/>
        <end position="242"/>
    </location>
</feature>
<dbReference type="InterPro" id="IPR011701">
    <property type="entry name" value="MFS"/>
</dbReference>
<dbReference type="GO" id="GO:0005886">
    <property type="term" value="C:plasma membrane"/>
    <property type="evidence" value="ECO:0007669"/>
    <property type="project" value="UniProtKB-SubCell"/>
</dbReference>
<dbReference type="AlphaFoldDB" id="A0A3D3R870"/>
<dbReference type="NCBIfam" id="TIGR00710">
    <property type="entry name" value="efflux_Bcr_CflA"/>
    <property type="match status" value="1"/>
</dbReference>
<feature type="transmembrane region" description="Helical" evidence="8">
    <location>
        <begin position="295"/>
        <end position="313"/>
    </location>
</feature>
<evidence type="ECO:0000313" key="10">
    <source>
        <dbReference type="EMBL" id="HCO24282.1"/>
    </source>
</evidence>
<keyword evidence="6 8" id="KW-1133">Transmembrane helix</keyword>
<reference evidence="10 11" key="1">
    <citation type="journal article" date="2018" name="Nat. Biotechnol.">
        <title>A standardized bacterial taxonomy based on genome phylogeny substantially revises the tree of life.</title>
        <authorList>
            <person name="Parks D.H."/>
            <person name="Chuvochina M."/>
            <person name="Waite D.W."/>
            <person name="Rinke C."/>
            <person name="Skarshewski A."/>
            <person name="Chaumeil P.A."/>
            <person name="Hugenholtz P."/>
        </authorList>
    </citation>
    <scope>NUCLEOTIDE SEQUENCE [LARGE SCALE GENOMIC DNA]</scope>
    <source>
        <strain evidence="10">UBA9375</strain>
    </source>
</reference>
<dbReference type="Pfam" id="PF07690">
    <property type="entry name" value="MFS_1"/>
    <property type="match status" value="1"/>
</dbReference>
<dbReference type="InterPro" id="IPR020846">
    <property type="entry name" value="MFS_dom"/>
</dbReference>
<keyword evidence="4" id="KW-1003">Cell membrane</keyword>
<protein>
    <submittedName>
        <fullName evidence="10">Bcr/CflA family drug resistance efflux transporter</fullName>
    </submittedName>
</protein>